<protein>
    <submittedName>
        <fullName evidence="3">Glycosyl transferase</fullName>
    </submittedName>
</protein>
<proteinExistence type="predicted"/>
<evidence type="ECO:0000259" key="2">
    <source>
        <dbReference type="Pfam" id="PF00534"/>
    </source>
</evidence>
<dbReference type="GO" id="GO:0009103">
    <property type="term" value="P:lipopolysaccharide biosynthetic process"/>
    <property type="evidence" value="ECO:0007669"/>
    <property type="project" value="TreeGrafter"/>
</dbReference>
<dbReference type="SUPFAM" id="SSF53756">
    <property type="entry name" value="UDP-Glycosyltransferase/glycogen phosphorylase"/>
    <property type="match status" value="1"/>
</dbReference>
<dbReference type="RefSeq" id="WP_089120496.1">
    <property type="nucleotide sequence ID" value="NZ_BCMI01000003.1"/>
</dbReference>
<accession>A0A1Z5IUJ4</accession>
<dbReference type="OrthoDB" id="9797829at2"/>
<dbReference type="InterPro" id="IPR001296">
    <property type="entry name" value="Glyco_trans_1"/>
</dbReference>
<evidence type="ECO:0000313" key="3">
    <source>
        <dbReference type="EMBL" id="GAX05141.1"/>
    </source>
</evidence>
<dbReference type="Proteomes" id="UP000198414">
    <property type="component" value="Unassembled WGS sequence"/>
</dbReference>
<keyword evidence="1 3" id="KW-0808">Transferase</keyword>
<dbReference type="Gene3D" id="3.40.50.11090">
    <property type="match status" value="1"/>
</dbReference>
<feature type="domain" description="Glycosyl transferase family 1" evidence="2">
    <location>
        <begin position="194"/>
        <end position="329"/>
    </location>
</feature>
<reference evidence="3 4" key="1">
    <citation type="submission" date="2015-11" db="EMBL/GenBank/DDBJ databases">
        <title>Draft genome sequences of new species of the genus Lactobacillus isolated from orchardgrass silage.</title>
        <authorList>
            <person name="Tohno M."/>
            <person name="Tanizawa Y."/>
            <person name="Arita M."/>
        </authorList>
    </citation>
    <scope>NUCLEOTIDE SEQUENCE [LARGE SCALE GENOMIC DNA]</scope>
    <source>
        <strain evidence="3 4">IWT25</strain>
    </source>
</reference>
<gene>
    <name evidence="3" type="ORF">IWT25_00444</name>
</gene>
<dbReference type="Pfam" id="PF00534">
    <property type="entry name" value="Glycos_transf_1"/>
    <property type="match status" value="1"/>
</dbReference>
<sequence length="352" mass="39953">MKITFILPGFSRFPVGGFKIVYEYANYLVAHGQDVQIIHAMFLPTQPSPKLIDFSKYKLKQNLLRLNIIKPWFKLDGRVQVINKGKIRVNDIPKADRVIATAWETAEFVDKLPEKCGIKYYFIQHYEIWGGKKRVDKTWKLPLKKIVIATWLKDIATGFGEKAYLVPNFVEHKNFYVTKKIEPRNQVISMLYSEHEVKGSSDGFKALKLAKEKYPDLKIEIFGVFEKPKDLPVGATYYRNPSRRQLNEIYNESAIYLFPSLSEGWGLTATEAMACGAALCSTDNGGVNDFGINGKSALISPVSDPVSLFNHIDMLLSDKHLRIKIAKKGVEITDKLTLENSGKSLMRALDIL</sequence>
<dbReference type="PANTHER" id="PTHR46401:SF2">
    <property type="entry name" value="GLYCOSYLTRANSFERASE WBBK-RELATED"/>
    <property type="match status" value="1"/>
</dbReference>
<comment type="caution">
    <text evidence="3">The sequence shown here is derived from an EMBL/GenBank/DDBJ whole genome shotgun (WGS) entry which is preliminary data.</text>
</comment>
<dbReference type="PANTHER" id="PTHR46401">
    <property type="entry name" value="GLYCOSYLTRANSFERASE WBBK-RELATED"/>
    <property type="match status" value="1"/>
</dbReference>
<dbReference type="AlphaFoldDB" id="A0A1Z5IUJ4"/>
<name>A0A1Z5IUJ4_9LACO</name>
<dbReference type="EMBL" id="BCMI01000003">
    <property type="protein sequence ID" value="GAX05141.1"/>
    <property type="molecule type" value="Genomic_DNA"/>
</dbReference>
<dbReference type="Gene3D" id="3.40.50.2000">
    <property type="entry name" value="Glycogen Phosphorylase B"/>
    <property type="match status" value="1"/>
</dbReference>
<dbReference type="CDD" id="cd03801">
    <property type="entry name" value="GT4_PimA-like"/>
    <property type="match status" value="1"/>
</dbReference>
<organism evidence="3 4">
    <name type="scientific">Secundilactobacillus pentosiphilus</name>
    <dbReference type="NCBI Taxonomy" id="1714682"/>
    <lineage>
        <taxon>Bacteria</taxon>
        <taxon>Bacillati</taxon>
        <taxon>Bacillota</taxon>
        <taxon>Bacilli</taxon>
        <taxon>Lactobacillales</taxon>
        <taxon>Lactobacillaceae</taxon>
        <taxon>Secundilactobacillus</taxon>
    </lineage>
</organism>
<evidence type="ECO:0000256" key="1">
    <source>
        <dbReference type="ARBA" id="ARBA00022679"/>
    </source>
</evidence>
<evidence type="ECO:0000313" key="4">
    <source>
        <dbReference type="Proteomes" id="UP000198414"/>
    </source>
</evidence>
<dbReference type="GO" id="GO:0016757">
    <property type="term" value="F:glycosyltransferase activity"/>
    <property type="evidence" value="ECO:0007669"/>
    <property type="project" value="InterPro"/>
</dbReference>